<name>A0A5C5UCK9_9CORY</name>
<dbReference type="Pfam" id="PF02575">
    <property type="entry name" value="YbaB_DNA_bd"/>
    <property type="match status" value="1"/>
</dbReference>
<dbReference type="GO" id="GO:0043590">
    <property type="term" value="C:bacterial nucleoid"/>
    <property type="evidence" value="ECO:0007669"/>
    <property type="project" value="UniProtKB-UniRule"/>
</dbReference>
<protein>
    <recommendedName>
        <fullName evidence="2">Nucleoid-associated protein FRX94_08890</fullName>
    </recommendedName>
</protein>
<evidence type="ECO:0000256" key="1">
    <source>
        <dbReference type="ARBA" id="ARBA00023125"/>
    </source>
</evidence>
<proteinExistence type="inferred from homology"/>
<dbReference type="EMBL" id="VOHM01000019">
    <property type="protein sequence ID" value="TWT24161.1"/>
    <property type="molecule type" value="Genomic_DNA"/>
</dbReference>
<dbReference type="GO" id="GO:0005829">
    <property type="term" value="C:cytosol"/>
    <property type="evidence" value="ECO:0007669"/>
    <property type="project" value="TreeGrafter"/>
</dbReference>
<keyword evidence="5" id="KW-1185">Reference proteome</keyword>
<keyword evidence="3" id="KW-0175">Coiled coil</keyword>
<reference evidence="4 5" key="1">
    <citation type="submission" date="2019-08" db="EMBL/GenBank/DDBJ databases">
        <authorList>
            <person name="Lei W."/>
        </authorList>
    </citation>
    <scope>NUCLEOTIDE SEQUENCE [LARGE SCALE GENOMIC DNA]</scope>
    <source>
        <strain evidence="4 5">CCUG 58627</strain>
    </source>
</reference>
<dbReference type="Gene3D" id="3.30.1310.10">
    <property type="entry name" value="Nucleoid-associated protein YbaB-like domain"/>
    <property type="match status" value="1"/>
</dbReference>
<comment type="caution">
    <text evidence="4">The sequence shown here is derived from an EMBL/GenBank/DDBJ whole genome shotgun (WGS) entry which is preliminary data.</text>
</comment>
<dbReference type="AlphaFoldDB" id="A0A5C5UCK9"/>
<dbReference type="SUPFAM" id="SSF82607">
    <property type="entry name" value="YbaB-like"/>
    <property type="match status" value="1"/>
</dbReference>
<dbReference type="PIRSF" id="PIRSF004555">
    <property type="entry name" value="UCP004555"/>
    <property type="match status" value="1"/>
</dbReference>
<evidence type="ECO:0000313" key="5">
    <source>
        <dbReference type="Proteomes" id="UP000320791"/>
    </source>
</evidence>
<accession>A0A5C5UCK9</accession>
<gene>
    <name evidence="4" type="ORF">FRX94_08890</name>
</gene>
<keyword evidence="1 2" id="KW-0238">DNA-binding</keyword>
<comment type="subunit">
    <text evidence="2">Homodimer.</text>
</comment>
<comment type="function">
    <text evidence="2">Binds to DNA and alters its conformation. May be involved in regulation of gene expression, nucleoid organization and DNA protection.</text>
</comment>
<sequence>MTQPDMSQLMRKAQEMQEQLKKVQQEILETVVQGEAGNGLVKITMTGGGEVTDTAIDPRVVDPDDVETLQDLITGAFNDAHRRIAEVSEQKLGPISGFGGGSLGSMF</sequence>
<evidence type="ECO:0000313" key="4">
    <source>
        <dbReference type="EMBL" id="TWT24161.1"/>
    </source>
</evidence>
<dbReference type="OrthoDB" id="9809370at2"/>
<evidence type="ECO:0000256" key="2">
    <source>
        <dbReference type="HAMAP-Rule" id="MF_00274"/>
    </source>
</evidence>
<dbReference type="NCBIfam" id="TIGR00103">
    <property type="entry name" value="DNA_YbaB_EbfC"/>
    <property type="match status" value="1"/>
</dbReference>
<dbReference type="Proteomes" id="UP000320791">
    <property type="component" value="Unassembled WGS sequence"/>
</dbReference>
<feature type="coiled-coil region" evidence="3">
    <location>
        <begin position="6"/>
        <end position="33"/>
    </location>
</feature>
<comment type="similarity">
    <text evidence="2">Belongs to the YbaB/EbfC family.</text>
</comment>
<evidence type="ECO:0000256" key="3">
    <source>
        <dbReference type="SAM" id="Coils"/>
    </source>
</evidence>
<keyword evidence="2" id="KW-0963">Cytoplasm</keyword>
<dbReference type="HAMAP" id="MF_00274">
    <property type="entry name" value="DNA_YbaB_EbfC"/>
    <property type="match status" value="1"/>
</dbReference>
<dbReference type="GO" id="GO:0003677">
    <property type="term" value="F:DNA binding"/>
    <property type="evidence" value="ECO:0007669"/>
    <property type="project" value="UniProtKB-UniRule"/>
</dbReference>
<dbReference type="PANTHER" id="PTHR33449:SF1">
    <property type="entry name" value="NUCLEOID-ASSOCIATED PROTEIN YBAB"/>
    <property type="match status" value="1"/>
</dbReference>
<organism evidence="4 5">
    <name type="scientific">Corynebacterium canis</name>
    <dbReference type="NCBI Taxonomy" id="679663"/>
    <lineage>
        <taxon>Bacteria</taxon>
        <taxon>Bacillati</taxon>
        <taxon>Actinomycetota</taxon>
        <taxon>Actinomycetes</taxon>
        <taxon>Mycobacteriales</taxon>
        <taxon>Corynebacteriaceae</taxon>
        <taxon>Corynebacterium</taxon>
    </lineage>
</organism>
<dbReference type="RefSeq" id="WP_146324772.1">
    <property type="nucleotide sequence ID" value="NZ_BAABLR010000022.1"/>
</dbReference>
<dbReference type="InterPro" id="IPR036894">
    <property type="entry name" value="YbaB-like_sf"/>
</dbReference>
<dbReference type="PANTHER" id="PTHR33449">
    <property type="entry name" value="NUCLEOID-ASSOCIATED PROTEIN YBAB"/>
    <property type="match status" value="1"/>
</dbReference>
<comment type="subcellular location">
    <subcellularLocation>
        <location evidence="2">Cytoplasm</location>
        <location evidence="2">Nucleoid</location>
    </subcellularLocation>
</comment>
<dbReference type="InterPro" id="IPR004401">
    <property type="entry name" value="YbaB/EbfC"/>
</dbReference>